<dbReference type="InterPro" id="IPR018702">
    <property type="entry name" value="DUF2207"/>
</dbReference>
<keyword evidence="2" id="KW-1133">Transmembrane helix</keyword>
<evidence type="ECO:0000313" key="5">
    <source>
        <dbReference type="Proteomes" id="UP001250214"/>
    </source>
</evidence>
<dbReference type="RefSeq" id="WP_310910857.1">
    <property type="nucleotide sequence ID" value="NZ_JAVLVT010000001.1"/>
</dbReference>
<reference evidence="5" key="1">
    <citation type="submission" date="2023-07" db="EMBL/GenBank/DDBJ databases">
        <title>Novel species in the genus Lipingzhangella isolated from Sambhar Salt Lake.</title>
        <authorList>
            <person name="Jiya N."/>
            <person name="Kajale S."/>
            <person name="Sharma A."/>
        </authorList>
    </citation>
    <scope>NUCLEOTIDE SEQUENCE [LARGE SCALE GENOMIC DNA]</scope>
    <source>
        <strain evidence="5">LS1_29</strain>
    </source>
</reference>
<name>A0ABU2H249_9ACTN</name>
<protein>
    <submittedName>
        <fullName evidence="4">DUF2207 domain-containing protein</fullName>
    </submittedName>
</protein>
<organism evidence="4 5">
    <name type="scientific">Lipingzhangella rawalii</name>
    <dbReference type="NCBI Taxonomy" id="2055835"/>
    <lineage>
        <taxon>Bacteria</taxon>
        <taxon>Bacillati</taxon>
        <taxon>Actinomycetota</taxon>
        <taxon>Actinomycetes</taxon>
        <taxon>Streptosporangiales</taxon>
        <taxon>Nocardiopsidaceae</taxon>
        <taxon>Lipingzhangella</taxon>
    </lineage>
</organism>
<sequence>MSAAASPTGAHFRRVLTVSVGLVLGVAALAPSGAADDTEMPPDEITAYHTAMDIQADGRLDITETITYDFGDIPSPGISREIPLHLERSLFTEERMDIAEVAVSSPSGADDTIDELREERGELRLLVGDASDETTDVVGEQTYEISYQVQGALRERTDGIELRWDFVGTEWDVPIRDVEVEISAPAVRDLDCFRGPPGSYTPCDVAELVASDTQEGAGDVESVYVADPSLESGSGLTGEVSLPPGAVEVVEPSRTLRPAFVLTPWAAAAIALALLVSLPLGFLLYSRLTARSRFGTARPDGLSAELAGYMVAGCRMRTHVLLAMVVELEQRGIIEAHRSGRGVWVFRQRVPSSDWQVTSAEERLLEVMFAERAVTSLVRIARQLDHKRVRGVTQAIINAGTQAGMLRTELGCLVFFVGALALAGAGVLFFAGLVVQITGVALIIMALVAAGVLALAQWRPLLLTSWGRHVRRMLVATRREATAGRSTWLTEYPAWAVAVDVPNKLVAHAPRIAAEARERYAEARPYYCDDGFRRSWHRRVDRRINPERYRHRGSSSSGSRSGGTGSGGGGGGGGRR</sequence>
<feature type="transmembrane region" description="Helical" evidence="2">
    <location>
        <begin position="262"/>
        <end position="285"/>
    </location>
</feature>
<evidence type="ECO:0000259" key="3">
    <source>
        <dbReference type="Pfam" id="PF09972"/>
    </source>
</evidence>
<dbReference type="Proteomes" id="UP001250214">
    <property type="component" value="Unassembled WGS sequence"/>
</dbReference>
<dbReference type="EMBL" id="JAVLVT010000001">
    <property type="protein sequence ID" value="MDS1269380.1"/>
    <property type="molecule type" value="Genomic_DNA"/>
</dbReference>
<feature type="transmembrane region" description="Helical" evidence="2">
    <location>
        <begin position="437"/>
        <end position="458"/>
    </location>
</feature>
<gene>
    <name evidence="4" type="ORF">RIF23_03620</name>
</gene>
<evidence type="ECO:0000256" key="1">
    <source>
        <dbReference type="SAM" id="MobiDB-lite"/>
    </source>
</evidence>
<accession>A0ABU2H249</accession>
<dbReference type="Pfam" id="PF09972">
    <property type="entry name" value="DUF2207"/>
    <property type="match status" value="1"/>
</dbReference>
<proteinExistence type="predicted"/>
<keyword evidence="2" id="KW-0812">Transmembrane</keyword>
<feature type="transmembrane region" description="Helical" evidence="2">
    <location>
        <begin position="410"/>
        <end position="431"/>
    </location>
</feature>
<feature type="domain" description="DUF2207" evidence="3">
    <location>
        <begin position="44"/>
        <end position="204"/>
    </location>
</feature>
<feature type="region of interest" description="Disordered" evidence="1">
    <location>
        <begin position="546"/>
        <end position="576"/>
    </location>
</feature>
<feature type="compositionally biased region" description="Gly residues" evidence="1">
    <location>
        <begin position="560"/>
        <end position="576"/>
    </location>
</feature>
<evidence type="ECO:0000313" key="4">
    <source>
        <dbReference type="EMBL" id="MDS1269380.1"/>
    </source>
</evidence>
<keyword evidence="2" id="KW-0472">Membrane</keyword>
<keyword evidence="5" id="KW-1185">Reference proteome</keyword>
<evidence type="ECO:0000256" key="2">
    <source>
        <dbReference type="SAM" id="Phobius"/>
    </source>
</evidence>
<comment type="caution">
    <text evidence="4">The sequence shown here is derived from an EMBL/GenBank/DDBJ whole genome shotgun (WGS) entry which is preliminary data.</text>
</comment>